<dbReference type="PANTHER" id="PTHR47481">
    <property type="match status" value="1"/>
</dbReference>
<feature type="region of interest" description="Disordered" evidence="1">
    <location>
        <begin position="1"/>
        <end position="22"/>
    </location>
</feature>
<evidence type="ECO:0000313" key="2">
    <source>
        <dbReference type="EMBL" id="KAI0516543.1"/>
    </source>
</evidence>
<protein>
    <recommendedName>
        <fullName evidence="4">Retrovirus-related Pol polyprotein from transposon TNT 1-94</fullName>
    </recommendedName>
</protein>
<name>A0A8T3BSX7_DENNO</name>
<keyword evidence="3" id="KW-1185">Reference proteome</keyword>
<organism evidence="2 3">
    <name type="scientific">Dendrobium nobile</name>
    <name type="common">Orchid</name>
    <dbReference type="NCBI Taxonomy" id="94219"/>
    <lineage>
        <taxon>Eukaryota</taxon>
        <taxon>Viridiplantae</taxon>
        <taxon>Streptophyta</taxon>
        <taxon>Embryophyta</taxon>
        <taxon>Tracheophyta</taxon>
        <taxon>Spermatophyta</taxon>
        <taxon>Magnoliopsida</taxon>
        <taxon>Liliopsida</taxon>
        <taxon>Asparagales</taxon>
        <taxon>Orchidaceae</taxon>
        <taxon>Epidendroideae</taxon>
        <taxon>Malaxideae</taxon>
        <taxon>Dendrobiinae</taxon>
        <taxon>Dendrobium</taxon>
    </lineage>
</organism>
<proteinExistence type="predicted"/>
<reference evidence="2" key="1">
    <citation type="journal article" date="2022" name="Front. Genet.">
        <title>Chromosome-Scale Assembly of the Dendrobium nobile Genome Provides Insights Into the Molecular Mechanism of the Biosynthesis of the Medicinal Active Ingredient of Dendrobium.</title>
        <authorList>
            <person name="Xu Q."/>
            <person name="Niu S.-C."/>
            <person name="Li K.-L."/>
            <person name="Zheng P.-J."/>
            <person name="Zhang X.-J."/>
            <person name="Jia Y."/>
            <person name="Liu Y."/>
            <person name="Niu Y.-X."/>
            <person name="Yu L.-H."/>
            <person name="Chen D.-F."/>
            <person name="Zhang G.-Q."/>
        </authorList>
    </citation>
    <scope>NUCLEOTIDE SEQUENCE</scope>
    <source>
        <tissue evidence="2">Leaf</tissue>
    </source>
</reference>
<sequence>MANQEAISSSIGTSRGPNTGPTIPSISPELKFVISNLKLLVPHSLTPDNFPIWSTQIAKLFKANGFSAYLDPRSTVENENPNHDSTSWRITDQNLATAMCSTISPEILPYVIHLESTHEIWSTLQVRFQSTNRSKIIQLKNELHNISMQNLSMTQYLTEIKKIVDQIASAGSKIDSEDVILYILNGLPPSYQSFTTTIRTMQNTLTLDHLYALLISEEIHLKSAALKFQKQPDNNAALYAYRGRSKRGRGKQTSDSSAT</sequence>
<dbReference type="OrthoDB" id="693186at2759"/>
<dbReference type="AlphaFoldDB" id="A0A8T3BSX7"/>
<evidence type="ECO:0000256" key="1">
    <source>
        <dbReference type="SAM" id="MobiDB-lite"/>
    </source>
</evidence>
<evidence type="ECO:0008006" key="4">
    <source>
        <dbReference type="Google" id="ProtNLM"/>
    </source>
</evidence>
<dbReference type="Proteomes" id="UP000829196">
    <property type="component" value="Unassembled WGS sequence"/>
</dbReference>
<comment type="caution">
    <text evidence="2">The sequence shown here is derived from an EMBL/GenBank/DDBJ whole genome shotgun (WGS) entry which is preliminary data.</text>
</comment>
<dbReference type="PANTHER" id="PTHR47481:SF31">
    <property type="entry name" value="OS01G0873500 PROTEIN"/>
    <property type="match status" value="1"/>
</dbReference>
<gene>
    <name evidence="2" type="ORF">KFK09_009220</name>
</gene>
<dbReference type="Pfam" id="PF14223">
    <property type="entry name" value="Retrotran_gag_2"/>
    <property type="match status" value="1"/>
</dbReference>
<accession>A0A8T3BSX7</accession>
<dbReference type="EMBL" id="JAGYWB010000007">
    <property type="protein sequence ID" value="KAI0516543.1"/>
    <property type="molecule type" value="Genomic_DNA"/>
</dbReference>
<evidence type="ECO:0000313" key="3">
    <source>
        <dbReference type="Proteomes" id="UP000829196"/>
    </source>
</evidence>